<keyword evidence="3" id="KW-1185">Reference proteome</keyword>
<keyword evidence="1" id="KW-1133">Transmembrane helix</keyword>
<feature type="transmembrane region" description="Helical" evidence="1">
    <location>
        <begin position="37"/>
        <end position="55"/>
    </location>
</feature>
<keyword evidence="1" id="KW-0812">Transmembrane</keyword>
<keyword evidence="1" id="KW-0472">Membrane</keyword>
<proteinExistence type="predicted"/>
<evidence type="ECO:0000313" key="2">
    <source>
        <dbReference type="EMBL" id="MBO0350596.1"/>
    </source>
</evidence>
<accession>A0ABS3FTY7</accession>
<name>A0ABS3FTY7_9CYAN</name>
<gene>
    <name evidence="2" type="ORF">J0895_16135</name>
</gene>
<comment type="caution">
    <text evidence="2">The sequence shown here is derived from an EMBL/GenBank/DDBJ whole genome shotgun (WGS) entry which is preliminary data.</text>
</comment>
<dbReference type="EMBL" id="JAFLQW010000428">
    <property type="protein sequence ID" value="MBO0350596.1"/>
    <property type="molecule type" value="Genomic_DNA"/>
</dbReference>
<feature type="transmembrane region" description="Helical" evidence="1">
    <location>
        <begin position="61"/>
        <end position="82"/>
    </location>
</feature>
<sequence length="231" mass="26705">MLIPLTRETFEQLIPGIATGAQYAYYGGKIDKILKRVLISVAGIGLLTLTANALPDNWRPFSLIAGIIVGLYWLWGPIASASRENYQCRRYKYSGFWRGEVWDVFVTEEVVGTKETVSPRGELVIVENRERRLNLEVGDETGFSTRVLVPLRKEHKAIAPGDVAEMVVMSNRTDLGRIAKVSNIYLPRIDFWISDYPYLRRDLFVEISQQMEELNSHRPRKRRVRREEEFR</sequence>
<reference evidence="2 3" key="1">
    <citation type="submission" date="2021-03" db="EMBL/GenBank/DDBJ databases">
        <title>Metabolic Capacity of the Antarctic Cyanobacterium Phormidium pseudopriestleyi that Sustains Oxygenic Photosynthesis in the Presence of Hydrogen Sulfide.</title>
        <authorList>
            <person name="Lumian J.E."/>
            <person name="Jungblut A.D."/>
            <person name="Dillon M.L."/>
            <person name="Hawes I."/>
            <person name="Doran P.T."/>
            <person name="Mackey T.J."/>
            <person name="Dick G.J."/>
            <person name="Grettenberger C.L."/>
            <person name="Sumner D.Y."/>
        </authorList>
    </citation>
    <scope>NUCLEOTIDE SEQUENCE [LARGE SCALE GENOMIC DNA]</scope>
    <source>
        <strain evidence="2 3">FRX01</strain>
    </source>
</reference>
<organism evidence="2 3">
    <name type="scientific">Phormidium pseudopriestleyi FRX01</name>
    <dbReference type="NCBI Taxonomy" id="1759528"/>
    <lineage>
        <taxon>Bacteria</taxon>
        <taxon>Bacillati</taxon>
        <taxon>Cyanobacteriota</taxon>
        <taxon>Cyanophyceae</taxon>
        <taxon>Oscillatoriophycideae</taxon>
        <taxon>Oscillatoriales</taxon>
        <taxon>Oscillatoriaceae</taxon>
        <taxon>Phormidium</taxon>
    </lineage>
</organism>
<protein>
    <submittedName>
        <fullName evidence="2">Phosphate ABC transporter permease</fullName>
    </submittedName>
</protein>
<dbReference type="RefSeq" id="WP_207089069.1">
    <property type="nucleotide sequence ID" value="NZ_JAFLQW010000428.1"/>
</dbReference>
<evidence type="ECO:0000256" key="1">
    <source>
        <dbReference type="SAM" id="Phobius"/>
    </source>
</evidence>
<evidence type="ECO:0000313" key="3">
    <source>
        <dbReference type="Proteomes" id="UP000664844"/>
    </source>
</evidence>
<dbReference type="Proteomes" id="UP000664844">
    <property type="component" value="Unassembled WGS sequence"/>
</dbReference>